<proteinExistence type="predicted"/>
<dbReference type="AlphaFoldDB" id="A0A834C280"/>
<evidence type="ECO:0000313" key="3">
    <source>
        <dbReference type="Proteomes" id="UP000646548"/>
    </source>
</evidence>
<dbReference type="Proteomes" id="UP000646548">
    <property type="component" value="Unassembled WGS sequence"/>
</dbReference>
<sequence>MVGVAGNPPKRSSSLSCIKVNITVTSQHWSFWPSYSTRSGGEGHRRRRRLSYFAWPPSACLLQRASLAAALAPPPAPAAPLFSSPPCGPVRTGVPLLPAAPPTPSEAKSSSAPHHSC</sequence>
<evidence type="ECO:0000256" key="1">
    <source>
        <dbReference type="SAM" id="MobiDB-lite"/>
    </source>
</evidence>
<dbReference type="EMBL" id="WKFB01000489">
    <property type="protein sequence ID" value="KAF6721527.1"/>
    <property type="molecule type" value="Genomic_DNA"/>
</dbReference>
<comment type="caution">
    <text evidence="2">The sequence shown here is derived from an EMBL/GenBank/DDBJ whole genome shotgun (WGS) entry which is preliminary data.</text>
</comment>
<reference evidence="2" key="1">
    <citation type="journal article" name="BMC Genomics">
        <title>Long-read sequencing and de novo genome assembly of marine medaka (Oryzias melastigma).</title>
        <authorList>
            <person name="Liang P."/>
            <person name="Saqib H.S.A."/>
            <person name="Ni X."/>
            <person name="Shen Y."/>
        </authorList>
    </citation>
    <scope>NUCLEOTIDE SEQUENCE</scope>
    <source>
        <strain evidence="2">Bigg-433</strain>
    </source>
</reference>
<organism evidence="2 3">
    <name type="scientific">Oryzias melastigma</name>
    <name type="common">Marine medaka</name>
    <dbReference type="NCBI Taxonomy" id="30732"/>
    <lineage>
        <taxon>Eukaryota</taxon>
        <taxon>Metazoa</taxon>
        <taxon>Chordata</taxon>
        <taxon>Craniata</taxon>
        <taxon>Vertebrata</taxon>
        <taxon>Euteleostomi</taxon>
        <taxon>Actinopterygii</taxon>
        <taxon>Neopterygii</taxon>
        <taxon>Teleostei</taxon>
        <taxon>Neoteleostei</taxon>
        <taxon>Acanthomorphata</taxon>
        <taxon>Ovalentaria</taxon>
        <taxon>Atherinomorphae</taxon>
        <taxon>Beloniformes</taxon>
        <taxon>Adrianichthyidae</taxon>
        <taxon>Oryziinae</taxon>
        <taxon>Oryzias</taxon>
    </lineage>
</organism>
<evidence type="ECO:0000313" key="2">
    <source>
        <dbReference type="EMBL" id="KAF6721527.1"/>
    </source>
</evidence>
<feature type="compositionally biased region" description="Polar residues" evidence="1">
    <location>
        <begin position="106"/>
        <end position="117"/>
    </location>
</feature>
<accession>A0A834C280</accession>
<name>A0A834C280_ORYME</name>
<gene>
    <name evidence="2" type="ORF">FQA47_002165</name>
</gene>
<protein>
    <submittedName>
        <fullName evidence="2">Uncharacterized protein</fullName>
    </submittedName>
</protein>
<feature type="region of interest" description="Disordered" evidence="1">
    <location>
        <begin position="93"/>
        <end position="117"/>
    </location>
</feature>